<dbReference type="OrthoDB" id="253409at2"/>
<keyword evidence="1" id="KW-0732">Signal</keyword>
<evidence type="ECO:0000256" key="1">
    <source>
        <dbReference type="SAM" id="SignalP"/>
    </source>
</evidence>
<reference evidence="2 3" key="1">
    <citation type="submission" date="2021-01" db="EMBL/GenBank/DDBJ databases">
        <title>FDA dAtabase for Regulatory Grade micrObial Sequences (FDA-ARGOS): Supporting development and validation of Infectious Disease Dx tests.</title>
        <authorList>
            <person name="Sproer C."/>
            <person name="Gronow S."/>
            <person name="Severitt S."/>
            <person name="Schroder I."/>
            <person name="Tallon L."/>
            <person name="Sadzewicz L."/>
            <person name="Zhao X."/>
            <person name="Boylan J."/>
            <person name="Ott S."/>
            <person name="Bowen H."/>
            <person name="Vavikolanu K."/>
            <person name="Mehta A."/>
            <person name="Aluvathingal J."/>
            <person name="Nadendla S."/>
            <person name="Lowell S."/>
            <person name="Myers T."/>
            <person name="Yan Y."/>
            <person name="Sichtig H."/>
        </authorList>
    </citation>
    <scope>NUCLEOTIDE SEQUENCE [LARGE SCALE GENOMIC DNA]</scope>
    <source>
        <strain evidence="2 3">FDAARGOS_1131</strain>
    </source>
</reference>
<evidence type="ECO:0000313" key="3">
    <source>
        <dbReference type="Proteomes" id="UP000596202"/>
    </source>
</evidence>
<dbReference type="EMBL" id="CP068108">
    <property type="protein sequence ID" value="QQU01296.1"/>
    <property type="molecule type" value="Genomic_DNA"/>
</dbReference>
<feature type="chain" id="PRO_5040355502" description="Organic solvent tolerance protein OstA" evidence="1">
    <location>
        <begin position="19"/>
        <end position="170"/>
    </location>
</feature>
<dbReference type="PROSITE" id="PS51257">
    <property type="entry name" value="PROKAR_LIPOPROTEIN"/>
    <property type="match status" value="1"/>
</dbReference>
<evidence type="ECO:0008006" key="4">
    <source>
        <dbReference type="Google" id="ProtNLM"/>
    </source>
</evidence>
<dbReference type="InterPro" id="IPR012334">
    <property type="entry name" value="Pectin_lyas_fold"/>
</dbReference>
<evidence type="ECO:0000313" key="2">
    <source>
        <dbReference type="EMBL" id="QQU01296.1"/>
    </source>
</evidence>
<organism evidence="2 3">
    <name type="scientific">Myroides odoratus</name>
    <name type="common">Flavobacterium odoratum</name>
    <dbReference type="NCBI Taxonomy" id="256"/>
    <lineage>
        <taxon>Bacteria</taxon>
        <taxon>Pseudomonadati</taxon>
        <taxon>Bacteroidota</taxon>
        <taxon>Flavobacteriia</taxon>
        <taxon>Flavobacteriales</taxon>
        <taxon>Flavobacteriaceae</taxon>
        <taxon>Myroides</taxon>
    </lineage>
</organism>
<name>A0A9Q6ZEM1_MYROD</name>
<dbReference type="RefSeq" id="WP_006264928.1">
    <property type="nucleotide sequence ID" value="NZ_CP068108.1"/>
</dbReference>
<dbReference type="AlphaFoldDB" id="A0A9Q6ZEM1"/>
<gene>
    <name evidence="2" type="ORF">I6I88_05970</name>
</gene>
<dbReference type="Gene3D" id="2.160.20.10">
    <property type="entry name" value="Single-stranded right-handed beta-helix, Pectin lyase-like"/>
    <property type="match status" value="1"/>
</dbReference>
<protein>
    <recommendedName>
        <fullName evidence="4">Organic solvent tolerance protein OstA</fullName>
    </recommendedName>
</protein>
<sequence>MKYIFCFIALFVVSCVYSQSLIESENYDLFLNKRNYNLTTYINKSIQSNDFVKRNNDTSYIQSLLDKQKIVILPNDSIFIDDRGLYVRDEQILIFREKTVLKKIATDKGSYGILNISNVKNVKIFNANIVGDRELHLNDIGQWGMGILIKDSSEIEIISPFIKDTWGDDI</sequence>
<accession>A0A9Q6ZEM1</accession>
<dbReference type="GeneID" id="93527192"/>
<dbReference type="Proteomes" id="UP000596202">
    <property type="component" value="Chromosome"/>
</dbReference>
<feature type="signal peptide" evidence="1">
    <location>
        <begin position="1"/>
        <end position="18"/>
    </location>
</feature>
<proteinExistence type="predicted"/>